<gene>
    <name evidence="1" type="ORF">FIV50_15300</name>
</gene>
<dbReference type="EMBL" id="CP041040">
    <property type="protein sequence ID" value="QDE36034.1"/>
    <property type="molecule type" value="Genomic_DNA"/>
</dbReference>
<reference evidence="1 2" key="1">
    <citation type="submission" date="2019-06" db="EMBL/GenBank/DDBJ databases">
        <title>Complete genome of Microbacterium foliorum M2.</title>
        <authorList>
            <person name="Cao G."/>
        </authorList>
    </citation>
    <scope>NUCLEOTIDE SEQUENCE [LARGE SCALE GENOMIC DNA]</scope>
    <source>
        <strain evidence="1 2">M2</strain>
    </source>
</reference>
<sequence>MPRLGADELGVEAIQAGRAPFYRFSYGGYHIAMNTTQDQTFQYKCPATGTGIDCVTGAKTALPKMRQVGPGQTVILFDPDARA</sequence>
<dbReference type="Proteomes" id="UP000316125">
    <property type="component" value="Chromosome"/>
</dbReference>
<dbReference type="RefSeq" id="WP_140038171.1">
    <property type="nucleotide sequence ID" value="NZ_CP041040.1"/>
</dbReference>
<dbReference type="AlphaFoldDB" id="A0A4Y5YTC4"/>
<evidence type="ECO:0000313" key="2">
    <source>
        <dbReference type="Proteomes" id="UP000316125"/>
    </source>
</evidence>
<organism evidence="1 2">
    <name type="scientific">Microbacterium foliorum</name>
    <dbReference type="NCBI Taxonomy" id="104336"/>
    <lineage>
        <taxon>Bacteria</taxon>
        <taxon>Bacillati</taxon>
        <taxon>Actinomycetota</taxon>
        <taxon>Actinomycetes</taxon>
        <taxon>Micrococcales</taxon>
        <taxon>Microbacteriaceae</taxon>
        <taxon>Microbacterium</taxon>
    </lineage>
</organism>
<accession>A0A4Y5YTC4</accession>
<name>A0A4Y5YTC4_9MICO</name>
<proteinExistence type="predicted"/>
<evidence type="ECO:0000313" key="1">
    <source>
        <dbReference type="EMBL" id="QDE36034.1"/>
    </source>
</evidence>
<protein>
    <submittedName>
        <fullName evidence="1">Uncharacterized protein</fullName>
    </submittedName>
</protein>
<dbReference type="OrthoDB" id="273342at2"/>